<name>A0ABP7P0F7_9ACTN</name>
<gene>
    <name evidence="2" type="ORF">GCM10022384_07650</name>
</gene>
<proteinExistence type="predicted"/>
<feature type="region of interest" description="Disordered" evidence="1">
    <location>
        <begin position="1"/>
        <end position="24"/>
    </location>
</feature>
<protein>
    <submittedName>
        <fullName evidence="2">Uncharacterized protein</fullName>
    </submittedName>
</protein>
<feature type="compositionally biased region" description="Polar residues" evidence="1">
    <location>
        <begin position="1"/>
        <end position="11"/>
    </location>
</feature>
<sequence>MTDQTPAQQITRAIHAKTPPTGRTDEYRLGWEQALDAAIDAVLAVLSSSPDQAVHPGAVREQLLAAIDDTRCEPLGYAGKAELLAAYDASRTPADQGALRNRIAAAVRDAACDGKCGKTEEQCFQERIQPVAWHHGRLVVVEAEPEQIADVVLAVLPAPADQATTWSPCSPEWLRAMPAGACSWAPRKAGDGATVSHYHPALPAPADRGAVLREAAAALAEDDYLLAAEELRRMADETAATETQAVALTPAERTMLGYALDQAQERIWSEGGFTEEDQAAVDSLRRLTAEQSAAGARQDGAQR</sequence>
<comment type="caution">
    <text evidence="2">The sequence shown here is derived from an EMBL/GenBank/DDBJ whole genome shotgun (WGS) entry which is preliminary data.</text>
</comment>
<reference evidence="3" key="1">
    <citation type="journal article" date="2019" name="Int. J. Syst. Evol. Microbiol.">
        <title>The Global Catalogue of Microorganisms (GCM) 10K type strain sequencing project: providing services to taxonomists for standard genome sequencing and annotation.</title>
        <authorList>
            <consortium name="The Broad Institute Genomics Platform"/>
            <consortium name="The Broad Institute Genome Sequencing Center for Infectious Disease"/>
            <person name="Wu L."/>
            <person name="Ma J."/>
        </authorList>
    </citation>
    <scope>NUCLEOTIDE SEQUENCE [LARGE SCALE GENOMIC DNA]</scope>
    <source>
        <strain evidence="3">JCM 17027</strain>
    </source>
</reference>
<accession>A0ABP7P0F7</accession>
<organism evidence="2 3">
    <name type="scientific">Streptomyces marokkonensis</name>
    <dbReference type="NCBI Taxonomy" id="324855"/>
    <lineage>
        <taxon>Bacteria</taxon>
        <taxon>Bacillati</taxon>
        <taxon>Actinomycetota</taxon>
        <taxon>Actinomycetes</taxon>
        <taxon>Kitasatosporales</taxon>
        <taxon>Streptomycetaceae</taxon>
        <taxon>Streptomyces</taxon>
    </lineage>
</organism>
<evidence type="ECO:0000313" key="2">
    <source>
        <dbReference type="EMBL" id="GAA3957025.1"/>
    </source>
</evidence>
<keyword evidence="3" id="KW-1185">Reference proteome</keyword>
<evidence type="ECO:0000313" key="3">
    <source>
        <dbReference type="Proteomes" id="UP001500034"/>
    </source>
</evidence>
<dbReference type="RefSeq" id="WP_345589160.1">
    <property type="nucleotide sequence ID" value="NZ_BAABCQ010000009.1"/>
</dbReference>
<dbReference type="Proteomes" id="UP001500034">
    <property type="component" value="Unassembled WGS sequence"/>
</dbReference>
<evidence type="ECO:0000256" key="1">
    <source>
        <dbReference type="SAM" id="MobiDB-lite"/>
    </source>
</evidence>
<dbReference type="EMBL" id="BAABCQ010000009">
    <property type="protein sequence ID" value="GAA3957025.1"/>
    <property type="molecule type" value="Genomic_DNA"/>
</dbReference>